<dbReference type="SUPFAM" id="SSF47473">
    <property type="entry name" value="EF-hand"/>
    <property type="match status" value="1"/>
</dbReference>
<organism evidence="1 2">
    <name type="scientific">Chlamydomonas eustigma</name>
    <dbReference type="NCBI Taxonomy" id="1157962"/>
    <lineage>
        <taxon>Eukaryota</taxon>
        <taxon>Viridiplantae</taxon>
        <taxon>Chlorophyta</taxon>
        <taxon>core chlorophytes</taxon>
        <taxon>Chlorophyceae</taxon>
        <taxon>CS clade</taxon>
        <taxon>Chlamydomonadales</taxon>
        <taxon>Chlamydomonadaceae</taxon>
        <taxon>Chlamydomonas</taxon>
    </lineage>
</organism>
<keyword evidence="2" id="KW-1185">Reference proteome</keyword>
<comment type="caution">
    <text evidence="1">The sequence shown here is derived from an EMBL/GenBank/DDBJ whole genome shotgun (WGS) entry which is preliminary data.</text>
</comment>
<accession>A0A250X527</accession>
<name>A0A250X527_9CHLO</name>
<protein>
    <recommendedName>
        <fullName evidence="3">EF-hand domain-containing protein</fullName>
    </recommendedName>
</protein>
<dbReference type="AlphaFoldDB" id="A0A250X527"/>
<gene>
    <name evidence="1" type="ORF">CEUSTIGMA_g5627.t1</name>
</gene>
<reference evidence="1 2" key="1">
    <citation type="submission" date="2017-08" db="EMBL/GenBank/DDBJ databases">
        <title>Acidophilic green algal genome provides insights into adaptation to an acidic environment.</title>
        <authorList>
            <person name="Hirooka S."/>
            <person name="Hirose Y."/>
            <person name="Kanesaki Y."/>
            <person name="Higuchi S."/>
            <person name="Fujiwara T."/>
            <person name="Onuma R."/>
            <person name="Era A."/>
            <person name="Ohbayashi R."/>
            <person name="Uzuka A."/>
            <person name="Nozaki H."/>
            <person name="Yoshikawa H."/>
            <person name="Miyagishima S.Y."/>
        </authorList>
    </citation>
    <scope>NUCLEOTIDE SEQUENCE [LARGE SCALE GENOMIC DNA]</scope>
    <source>
        <strain evidence="1 2">NIES-2499</strain>
    </source>
</reference>
<dbReference type="EMBL" id="BEGY01000030">
    <property type="protein sequence ID" value="GAX78185.1"/>
    <property type="molecule type" value="Genomic_DNA"/>
</dbReference>
<proteinExistence type="predicted"/>
<evidence type="ECO:0000313" key="1">
    <source>
        <dbReference type="EMBL" id="GAX78185.1"/>
    </source>
</evidence>
<evidence type="ECO:0000313" key="2">
    <source>
        <dbReference type="Proteomes" id="UP000232323"/>
    </source>
</evidence>
<sequence length="252" mass="27390">MNHIHSRSGIFPRLHGSVEEVKAKLVPAHTTLSLSLKALDSASKGFLSAEVVQRGLKETGVFLSNADVDTFLNTIPRNEVGELDYKALLDVIIGKDAPTVALTTRPPVPLEFKWSDEEGLQIPGLRLHTTSRPFNLPASALKRVAQAATNIRKTQHDAEKVHNLLRNFLLQDLIMDPGPPGHPDLSFREWLMESGVLARQESQLPGVIPPEVYEVFDLIISAVGVPSALSAIMTPTTLGSSLKQSTLLGSTN</sequence>
<evidence type="ECO:0008006" key="3">
    <source>
        <dbReference type="Google" id="ProtNLM"/>
    </source>
</evidence>
<dbReference type="Proteomes" id="UP000232323">
    <property type="component" value="Unassembled WGS sequence"/>
</dbReference>
<dbReference type="OrthoDB" id="546171at2759"/>
<dbReference type="InterPro" id="IPR011992">
    <property type="entry name" value="EF-hand-dom_pair"/>
</dbReference>